<evidence type="ECO:0000313" key="5">
    <source>
        <dbReference type="EMBL" id="TDE08408.1"/>
    </source>
</evidence>
<name>A0A4V6PFL4_9BACT</name>
<dbReference type="InterPro" id="IPR029044">
    <property type="entry name" value="Nucleotide-diphossugar_trans"/>
</dbReference>
<comment type="caution">
    <text evidence="5">The sequence shown here is derived from an EMBL/GenBank/DDBJ whole genome shotgun (WGS) entry which is preliminary data.</text>
</comment>
<feature type="domain" description="Glycosyltransferase 2-like" evidence="4">
    <location>
        <begin position="10"/>
        <end position="126"/>
    </location>
</feature>
<keyword evidence="2" id="KW-0328">Glycosyltransferase</keyword>
<evidence type="ECO:0000256" key="1">
    <source>
        <dbReference type="ARBA" id="ARBA00006739"/>
    </source>
</evidence>
<evidence type="ECO:0000313" key="6">
    <source>
        <dbReference type="Proteomes" id="UP000294850"/>
    </source>
</evidence>
<dbReference type="Gene3D" id="3.90.550.10">
    <property type="entry name" value="Spore Coat Polysaccharide Biosynthesis Protein SpsA, Chain A"/>
    <property type="match status" value="1"/>
</dbReference>
<keyword evidence="6" id="KW-1185">Reference proteome</keyword>
<dbReference type="InterPro" id="IPR001173">
    <property type="entry name" value="Glyco_trans_2-like"/>
</dbReference>
<sequence length="282" mass="32137">MKVKEIALLLTCHNRVQDTVRCLDCLYSCILPEGASLEVFLVDDGSSDGTEDKIRLLFPFVNVIKGSGNLFWNRGMHLAWKTAIAKKQYNFYLWLNDDTFLFPNAIQVLIESYNSCREESIVCGSTCSKLGNDITYGGFSKIGNMLLKPNGELQSCDFFNGNCVLIPNVVVKKIGILDNNFHHALGDMDYGRRAAKENIGLFISPLYVGTCEKHEDYPKWCSPKVPVSQRFKHLYKSSCDSNPLQLFIFENRHHGFFMAAFHLFTINLRALIPQIYNQRKKI</sequence>
<dbReference type="Proteomes" id="UP000294850">
    <property type="component" value="Unassembled WGS sequence"/>
</dbReference>
<evidence type="ECO:0000259" key="4">
    <source>
        <dbReference type="Pfam" id="PF00535"/>
    </source>
</evidence>
<dbReference type="PANTHER" id="PTHR43179">
    <property type="entry name" value="RHAMNOSYLTRANSFERASE WBBL"/>
    <property type="match status" value="1"/>
</dbReference>
<comment type="similarity">
    <text evidence="1">Belongs to the glycosyltransferase 2 family.</text>
</comment>
<dbReference type="GO" id="GO:0016757">
    <property type="term" value="F:glycosyltransferase activity"/>
    <property type="evidence" value="ECO:0007669"/>
    <property type="project" value="UniProtKB-KW"/>
</dbReference>
<evidence type="ECO:0000256" key="3">
    <source>
        <dbReference type="ARBA" id="ARBA00022679"/>
    </source>
</evidence>
<dbReference type="Pfam" id="PF00535">
    <property type="entry name" value="Glycos_transf_2"/>
    <property type="match status" value="1"/>
</dbReference>
<dbReference type="EMBL" id="SMFL01000026">
    <property type="protein sequence ID" value="TDE08408.1"/>
    <property type="molecule type" value="Genomic_DNA"/>
</dbReference>
<accession>A0A4V6PFL4</accession>
<gene>
    <name evidence="5" type="ORF">E0F88_32645</name>
</gene>
<organism evidence="5 6">
    <name type="scientific">Dyadobacter psychrotolerans</name>
    <dbReference type="NCBI Taxonomy" id="2541721"/>
    <lineage>
        <taxon>Bacteria</taxon>
        <taxon>Pseudomonadati</taxon>
        <taxon>Bacteroidota</taxon>
        <taxon>Cytophagia</taxon>
        <taxon>Cytophagales</taxon>
        <taxon>Spirosomataceae</taxon>
        <taxon>Dyadobacter</taxon>
    </lineage>
</organism>
<dbReference type="SUPFAM" id="SSF53448">
    <property type="entry name" value="Nucleotide-diphospho-sugar transferases"/>
    <property type="match status" value="1"/>
</dbReference>
<dbReference type="AlphaFoldDB" id="A0A4V6PFL4"/>
<dbReference type="OrthoDB" id="9771846at2"/>
<proteinExistence type="inferred from homology"/>
<reference evidence="5 6" key="1">
    <citation type="submission" date="2019-03" db="EMBL/GenBank/DDBJ databases">
        <title>Dyadobacter AR-3-6 sp. nov., isolated from arctic soil.</title>
        <authorList>
            <person name="Chaudhary D.K."/>
        </authorList>
    </citation>
    <scope>NUCLEOTIDE SEQUENCE [LARGE SCALE GENOMIC DNA]</scope>
    <source>
        <strain evidence="5 6">AR-3-6</strain>
    </source>
</reference>
<protein>
    <submittedName>
        <fullName evidence="5">Glycosyltransferase family 2 protein</fullName>
    </submittedName>
</protein>
<dbReference type="PANTHER" id="PTHR43179:SF12">
    <property type="entry name" value="GALACTOFURANOSYLTRANSFERASE GLFT2"/>
    <property type="match status" value="1"/>
</dbReference>
<evidence type="ECO:0000256" key="2">
    <source>
        <dbReference type="ARBA" id="ARBA00022676"/>
    </source>
</evidence>
<keyword evidence="3 5" id="KW-0808">Transferase</keyword>